<dbReference type="EMBL" id="JADIMU010000046">
    <property type="protein sequence ID" value="MBO8443538.1"/>
    <property type="molecule type" value="Genomic_DNA"/>
</dbReference>
<dbReference type="Proteomes" id="UP000823633">
    <property type="component" value="Unassembled WGS sequence"/>
</dbReference>
<protein>
    <submittedName>
        <fullName evidence="1">Uncharacterized protein</fullName>
    </submittedName>
</protein>
<reference evidence="1" key="1">
    <citation type="submission" date="2020-10" db="EMBL/GenBank/DDBJ databases">
        <authorList>
            <person name="Gilroy R."/>
        </authorList>
    </citation>
    <scope>NUCLEOTIDE SEQUENCE</scope>
    <source>
        <strain evidence="1">11167</strain>
    </source>
</reference>
<evidence type="ECO:0000313" key="2">
    <source>
        <dbReference type="Proteomes" id="UP000823633"/>
    </source>
</evidence>
<sequence>MKAVCANDERLAIGKLYHEANVNGESIRSIAIREGIHESTVMRRIGAYRASIGMEVPASYLNWNGNRRREKSGGQPLVLVRKGGAPVAGPSQDAPRAIPVEIGGARILADETTIGAVVSALSALWQQGRL</sequence>
<evidence type="ECO:0000313" key="1">
    <source>
        <dbReference type="EMBL" id="MBO8443538.1"/>
    </source>
</evidence>
<accession>A0A9D9HB59</accession>
<comment type="caution">
    <text evidence="1">The sequence shown here is derived from an EMBL/GenBank/DDBJ whole genome shotgun (WGS) entry which is preliminary data.</text>
</comment>
<reference evidence="1" key="2">
    <citation type="journal article" date="2021" name="PeerJ">
        <title>Extensive microbial diversity within the chicken gut microbiome revealed by metagenomics and culture.</title>
        <authorList>
            <person name="Gilroy R."/>
            <person name="Ravi A."/>
            <person name="Getino M."/>
            <person name="Pursley I."/>
            <person name="Horton D.L."/>
            <person name="Alikhan N.F."/>
            <person name="Baker D."/>
            <person name="Gharbi K."/>
            <person name="Hall N."/>
            <person name="Watson M."/>
            <person name="Adriaenssens E.M."/>
            <person name="Foster-Nyarko E."/>
            <person name="Jarju S."/>
            <person name="Secka A."/>
            <person name="Antonio M."/>
            <person name="Oren A."/>
            <person name="Chaudhuri R.R."/>
            <person name="La Ragione R."/>
            <person name="Hildebrand F."/>
            <person name="Pallen M.J."/>
        </authorList>
    </citation>
    <scope>NUCLEOTIDE SEQUENCE</scope>
    <source>
        <strain evidence="1">11167</strain>
    </source>
</reference>
<gene>
    <name evidence="1" type="ORF">IAC42_07240</name>
</gene>
<organism evidence="1 2">
    <name type="scientific">Candidatus Aphodenecus pullistercoris</name>
    <dbReference type="NCBI Taxonomy" id="2840669"/>
    <lineage>
        <taxon>Bacteria</taxon>
        <taxon>Pseudomonadati</taxon>
        <taxon>Spirochaetota</taxon>
        <taxon>Spirochaetia</taxon>
        <taxon>Spirochaetales</taxon>
        <taxon>Candidatus Aphodenecus</taxon>
    </lineage>
</organism>
<dbReference type="AlphaFoldDB" id="A0A9D9HB59"/>
<proteinExistence type="predicted"/>
<name>A0A9D9HB59_9SPIR</name>